<dbReference type="InterPro" id="IPR005516">
    <property type="entry name" value="Remorin_C"/>
</dbReference>
<feature type="domain" description="Remorin C-terminal" evidence="3">
    <location>
        <begin position="417"/>
        <end position="520"/>
    </location>
</feature>
<feature type="compositionally biased region" description="Polar residues" evidence="2">
    <location>
        <begin position="108"/>
        <end position="123"/>
    </location>
</feature>
<feature type="region of interest" description="Disordered" evidence="2">
    <location>
        <begin position="107"/>
        <end position="133"/>
    </location>
</feature>
<comment type="similarity">
    <text evidence="1">Belongs to the remorin family.</text>
</comment>
<reference evidence="4" key="1">
    <citation type="submission" date="2023-05" db="EMBL/GenBank/DDBJ databases">
        <title>Nepenthes gracilis genome sequencing.</title>
        <authorList>
            <person name="Fukushima K."/>
        </authorList>
    </citation>
    <scope>NUCLEOTIDE SEQUENCE</scope>
    <source>
        <strain evidence="4">SING2019-196</strain>
    </source>
</reference>
<feature type="compositionally biased region" description="Low complexity" evidence="2">
    <location>
        <begin position="320"/>
        <end position="334"/>
    </location>
</feature>
<gene>
    <name evidence="4" type="ORF">Nepgr_003300</name>
</gene>
<protein>
    <recommendedName>
        <fullName evidence="3">Remorin C-terminal domain-containing protein</fullName>
    </recommendedName>
</protein>
<name>A0AAD3RZ84_NEPGR</name>
<dbReference type="EMBL" id="BSYO01000003">
    <property type="protein sequence ID" value="GMH01461.1"/>
    <property type="molecule type" value="Genomic_DNA"/>
</dbReference>
<dbReference type="PANTHER" id="PTHR31471:SF49">
    <property type="entry name" value="REMORIN FAMILY PROTEIN"/>
    <property type="match status" value="1"/>
</dbReference>
<feature type="region of interest" description="Disordered" evidence="2">
    <location>
        <begin position="482"/>
        <end position="504"/>
    </location>
</feature>
<feature type="compositionally biased region" description="Basic residues" evidence="2">
    <location>
        <begin position="19"/>
        <end position="31"/>
    </location>
</feature>
<dbReference type="AlphaFoldDB" id="A0AAD3RZ84"/>
<dbReference type="PANTHER" id="PTHR31471">
    <property type="entry name" value="OS02G0116800 PROTEIN"/>
    <property type="match status" value="1"/>
</dbReference>
<dbReference type="Pfam" id="PF03763">
    <property type="entry name" value="Remorin_C"/>
    <property type="match status" value="1"/>
</dbReference>
<organism evidence="4 5">
    <name type="scientific">Nepenthes gracilis</name>
    <name type="common">Slender pitcher plant</name>
    <dbReference type="NCBI Taxonomy" id="150966"/>
    <lineage>
        <taxon>Eukaryota</taxon>
        <taxon>Viridiplantae</taxon>
        <taxon>Streptophyta</taxon>
        <taxon>Embryophyta</taxon>
        <taxon>Tracheophyta</taxon>
        <taxon>Spermatophyta</taxon>
        <taxon>Magnoliopsida</taxon>
        <taxon>eudicotyledons</taxon>
        <taxon>Gunneridae</taxon>
        <taxon>Pentapetalae</taxon>
        <taxon>Caryophyllales</taxon>
        <taxon>Nepenthaceae</taxon>
        <taxon>Nepenthes</taxon>
    </lineage>
</organism>
<feature type="region of interest" description="Disordered" evidence="2">
    <location>
        <begin position="299"/>
        <end position="343"/>
    </location>
</feature>
<feature type="compositionally biased region" description="Basic and acidic residues" evidence="2">
    <location>
        <begin position="485"/>
        <end position="503"/>
    </location>
</feature>
<sequence length="530" mass="58940">MEYERIDKVQTGIISPSKLRMKLTGAHHPRKKDGSNSNSSRTSPSKLQDSDFVKNSLLASKIEDYDEEVPGLQPSSVTLCSQAVSTSMQSDQNHWSKDNGHANRVKVAQSSRGDGSNSSTVHPSKSLEDENLDYDSNASSSSFEFHKGERVMSKLLTRSLSRPTSYKWNEAEKWIMNKQSVLPSYSRGYNAENQANRLPILNIVGVAPEMTSYDYRLPSRVADTKRVDFCQPTTQMGLDKSSFTHPVALPVSFQSDGANASIDLYPQSKDLKEVGQENNLTVDATGTAAIRAVSMRDMGTEMTPTTSQEPSRTATPVGATTPLRSPTPSTPSTPKRGAPASSAMDQMVDIDSHDPMDNGRKELSEQELKLKTRREIVALGVQLGKMNIAAWASKDEKEISSTPAETTDPEEPEHIEFAKRAAAWEEAEKAKHAARFKRDEIKIQAWESHQKAKLEAEKKRMEAKVERLRSYAEVKMKKKISMARKQSEEKRAAAEAKKNRQAEKTALQAKYIRETGRIPSSDYMCCGLFL</sequence>
<feature type="compositionally biased region" description="Polar residues" evidence="2">
    <location>
        <begin position="302"/>
        <end position="314"/>
    </location>
</feature>
<evidence type="ECO:0000313" key="4">
    <source>
        <dbReference type="EMBL" id="GMH01461.1"/>
    </source>
</evidence>
<accession>A0AAD3RZ84</accession>
<feature type="region of interest" description="Disordered" evidence="2">
    <location>
        <begin position="1"/>
        <end position="52"/>
    </location>
</feature>
<evidence type="ECO:0000256" key="2">
    <source>
        <dbReference type="SAM" id="MobiDB-lite"/>
    </source>
</evidence>
<evidence type="ECO:0000313" key="5">
    <source>
        <dbReference type="Proteomes" id="UP001279734"/>
    </source>
</evidence>
<dbReference type="Proteomes" id="UP001279734">
    <property type="component" value="Unassembled WGS sequence"/>
</dbReference>
<keyword evidence="5" id="KW-1185">Reference proteome</keyword>
<comment type="caution">
    <text evidence="4">The sequence shown here is derived from an EMBL/GenBank/DDBJ whole genome shotgun (WGS) entry which is preliminary data.</text>
</comment>
<evidence type="ECO:0000256" key="1">
    <source>
        <dbReference type="ARBA" id="ARBA00005711"/>
    </source>
</evidence>
<feature type="compositionally biased region" description="Polar residues" evidence="2">
    <location>
        <begin position="83"/>
        <end position="93"/>
    </location>
</feature>
<evidence type="ECO:0000259" key="3">
    <source>
        <dbReference type="Pfam" id="PF03763"/>
    </source>
</evidence>
<feature type="compositionally biased region" description="Low complexity" evidence="2">
    <location>
        <begin position="35"/>
        <end position="45"/>
    </location>
</feature>
<feature type="region of interest" description="Disordered" evidence="2">
    <location>
        <begin position="83"/>
        <end position="102"/>
    </location>
</feature>
<proteinExistence type="inferred from homology"/>